<dbReference type="EMBL" id="CP025544">
    <property type="protein sequence ID" value="AXK61063.1"/>
    <property type="molecule type" value="Genomic_DNA"/>
</dbReference>
<sequence length="95" mass="10318">MANNKSAKKRVLQNEKRRMNNCSRRSSIKTAVKKVMAAIETTSTTANVEVLFNDAQAKIARAKGKGLLHRNTAARKISRLAKRVNAANALAAAAK</sequence>
<keyword evidence="4 8" id="KW-0694">RNA-binding</keyword>
<comment type="similarity">
    <text evidence="2 8">Belongs to the bacterial ribosomal protein bS20 family.</text>
</comment>
<gene>
    <name evidence="8" type="primary">rpsT</name>
    <name evidence="10" type="ORF">C0J27_05010</name>
</gene>
<dbReference type="SUPFAM" id="SSF46992">
    <property type="entry name" value="Ribosomal protein S20"/>
    <property type="match status" value="1"/>
</dbReference>
<evidence type="ECO:0000256" key="2">
    <source>
        <dbReference type="ARBA" id="ARBA00007634"/>
    </source>
</evidence>
<dbReference type="HAMAP" id="MF_00500">
    <property type="entry name" value="Ribosomal_bS20"/>
    <property type="match status" value="1"/>
</dbReference>
<organism evidence="10 11">
    <name type="scientific">Candidatus Chromulinivorax destructor</name>
    <dbReference type="NCBI Taxonomy" id="2066483"/>
    <lineage>
        <taxon>Bacteria</taxon>
        <taxon>Candidatus Babelota</taxon>
        <taxon>Candidatus Babeliae</taxon>
        <taxon>Candidatus Babeliales</taxon>
        <taxon>Candidatus Chromulinivoraceae</taxon>
        <taxon>Candidatus Chromulinivorax</taxon>
    </lineage>
</organism>
<keyword evidence="5 8" id="KW-0689">Ribosomal protein</keyword>
<proteinExistence type="inferred from homology"/>
<dbReference type="RefSeq" id="WP_115586078.1">
    <property type="nucleotide sequence ID" value="NZ_CP025544.1"/>
</dbReference>
<dbReference type="GO" id="GO:0015935">
    <property type="term" value="C:small ribosomal subunit"/>
    <property type="evidence" value="ECO:0007669"/>
    <property type="project" value="TreeGrafter"/>
</dbReference>
<keyword evidence="3 8" id="KW-0699">rRNA-binding</keyword>
<evidence type="ECO:0000256" key="4">
    <source>
        <dbReference type="ARBA" id="ARBA00022884"/>
    </source>
</evidence>
<dbReference type="NCBIfam" id="TIGR00029">
    <property type="entry name" value="S20"/>
    <property type="match status" value="1"/>
</dbReference>
<feature type="compositionally biased region" description="Basic residues" evidence="9">
    <location>
        <begin position="1"/>
        <end position="11"/>
    </location>
</feature>
<name>A0A345ZCP6_9BACT</name>
<evidence type="ECO:0000256" key="3">
    <source>
        <dbReference type="ARBA" id="ARBA00022730"/>
    </source>
</evidence>
<evidence type="ECO:0000256" key="1">
    <source>
        <dbReference type="ARBA" id="ARBA00003134"/>
    </source>
</evidence>
<evidence type="ECO:0000256" key="8">
    <source>
        <dbReference type="HAMAP-Rule" id="MF_00500"/>
    </source>
</evidence>
<evidence type="ECO:0000256" key="9">
    <source>
        <dbReference type="SAM" id="MobiDB-lite"/>
    </source>
</evidence>
<dbReference type="PANTHER" id="PTHR33398">
    <property type="entry name" value="30S RIBOSOMAL PROTEIN S20"/>
    <property type="match status" value="1"/>
</dbReference>
<evidence type="ECO:0000256" key="6">
    <source>
        <dbReference type="ARBA" id="ARBA00023274"/>
    </source>
</evidence>
<dbReference type="InterPro" id="IPR036510">
    <property type="entry name" value="Ribosomal_bS20_sf"/>
</dbReference>
<feature type="region of interest" description="Disordered" evidence="9">
    <location>
        <begin position="1"/>
        <end position="27"/>
    </location>
</feature>
<evidence type="ECO:0000256" key="7">
    <source>
        <dbReference type="ARBA" id="ARBA00035136"/>
    </source>
</evidence>
<dbReference type="Pfam" id="PF01649">
    <property type="entry name" value="Ribosomal_S20p"/>
    <property type="match status" value="1"/>
</dbReference>
<accession>A0A345ZCP6</accession>
<protein>
    <recommendedName>
        <fullName evidence="7 8">Small ribosomal subunit protein bS20</fullName>
    </recommendedName>
</protein>
<dbReference type="PANTHER" id="PTHR33398:SF1">
    <property type="entry name" value="SMALL RIBOSOMAL SUBUNIT PROTEIN BS20C"/>
    <property type="match status" value="1"/>
</dbReference>
<reference evidence="10 11" key="1">
    <citation type="submission" date="2017-12" db="EMBL/GenBank/DDBJ databases">
        <title>Chromulinavorax destructans is a abundant pathogen of dominant heterotrophic picoflagllates.</title>
        <authorList>
            <person name="Deeg C.M."/>
            <person name="Zimmer M."/>
            <person name="Suttle C.A."/>
        </authorList>
    </citation>
    <scope>NUCLEOTIDE SEQUENCE [LARGE SCALE GENOMIC DNA]</scope>
    <source>
        <strain evidence="10 11">SeV1</strain>
    </source>
</reference>
<dbReference type="InterPro" id="IPR002583">
    <property type="entry name" value="Ribosomal_bS20"/>
</dbReference>
<evidence type="ECO:0000256" key="5">
    <source>
        <dbReference type="ARBA" id="ARBA00022980"/>
    </source>
</evidence>
<comment type="function">
    <text evidence="1 8">Binds directly to 16S ribosomal RNA.</text>
</comment>
<dbReference type="Gene3D" id="1.20.58.110">
    <property type="entry name" value="Ribosomal protein S20"/>
    <property type="match status" value="1"/>
</dbReference>
<dbReference type="OrthoDB" id="9807974at2"/>
<keyword evidence="6 8" id="KW-0687">Ribonucleoprotein</keyword>
<dbReference type="GO" id="GO:0003735">
    <property type="term" value="F:structural constituent of ribosome"/>
    <property type="evidence" value="ECO:0007669"/>
    <property type="project" value="InterPro"/>
</dbReference>
<dbReference type="GO" id="GO:0070181">
    <property type="term" value="F:small ribosomal subunit rRNA binding"/>
    <property type="evidence" value="ECO:0007669"/>
    <property type="project" value="TreeGrafter"/>
</dbReference>
<dbReference type="GO" id="GO:0006412">
    <property type="term" value="P:translation"/>
    <property type="evidence" value="ECO:0007669"/>
    <property type="project" value="UniProtKB-UniRule"/>
</dbReference>
<dbReference type="KEGG" id="cdes:C0J27_05010"/>
<dbReference type="AlphaFoldDB" id="A0A345ZCP6"/>
<dbReference type="FunFam" id="1.20.58.110:FF:000001">
    <property type="entry name" value="30S ribosomal protein S20"/>
    <property type="match status" value="1"/>
</dbReference>
<evidence type="ECO:0000313" key="11">
    <source>
        <dbReference type="Proteomes" id="UP000254834"/>
    </source>
</evidence>
<dbReference type="Proteomes" id="UP000254834">
    <property type="component" value="Chromosome"/>
</dbReference>
<keyword evidence="11" id="KW-1185">Reference proteome</keyword>
<evidence type="ECO:0000313" key="10">
    <source>
        <dbReference type="EMBL" id="AXK61063.1"/>
    </source>
</evidence>